<evidence type="ECO:0000313" key="4">
    <source>
        <dbReference type="Proteomes" id="UP000777438"/>
    </source>
</evidence>
<name>A0A9P8VXE5_9HYPO</name>
<feature type="transmembrane region" description="Helical" evidence="2">
    <location>
        <begin position="74"/>
        <end position="95"/>
    </location>
</feature>
<dbReference type="SUPFAM" id="SSF53474">
    <property type="entry name" value="alpha/beta-Hydrolases"/>
    <property type="match status" value="1"/>
</dbReference>
<evidence type="ECO:0000256" key="1">
    <source>
        <dbReference type="SAM" id="MobiDB-lite"/>
    </source>
</evidence>
<accession>A0A9P8VXE5</accession>
<keyword evidence="2" id="KW-0472">Membrane</keyword>
<keyword evidence="4" id="KW-1185">Reference proteome</keyword>
<feature type="transmembrane region" description="Helical" evidence="2">
    <location>
        <begin position="29"/>
        <end position="54"/>
    </location>
</feature>
<evidence type="ECO:0000313" key="3">
    <source>
        <dbReference type="EMBL" id="KAH6884288.1"/>
    </source>
</evidence>
<dbReference type="OrthoDB" id="202545at2759"/>
<feature type="region of interest" description="Disordered" evidence="1">
    <location>
        <begin position="405"/>
        <end position="427"/>
    </location>
</feature>
<keyword evidence="2" id="KW-0812">Transmembrane</keyword>
<protein>
    <submittedName>
        <fullName evidence="3">Uncharacterized protein</fullName>
    </submittedName>
</protein>
<dbReference type="AlphaFoldDB" id="A0A9P8VXE5"/>
<dbReference type="PANTHER" id="PTHR42044">
    <property type="entry name" value="DUF676 DOMAIN-CONTAINING PROTEIN-RELATED"/>
    <property type="match status" value="1"/>
</dbReference>
<reference evidence="3 4" key="1">
    <citation type="journal article" date="2021" name="Nat. Commun.">
        <title>Genetic determinants of endophytism in the Arabidopsis root mycobiome.</title>
        <authorList>
            <person name="Mesny F."/>
            <person name="Miyauchi S."/>
            <person name="Thiergart T."/>
            <person name="Pickel B."/>
            <person name="Atanasova L."/>
            <person name="Karlsson M."/>
            <person name="Huettel B."/>
            <person name="Barry K.W."/>
            <person name="Haridas S."/>
            <person name="Chen C."/>
            <person name="Bauer D."/>
            <person name="Andreopoulos W."/>
            <person name="Pangilinan J."/>
            <person name="LaButti K."/>
            <person name="Riley R."/>
            <person name="Lipzen A."/>
            <person name="Clum A."/>
            <person name="Drula E."/>
            <person name="Henrissat B."/>
            <person name="Kohler A."/>
            <person name="Grigoriev I.V."/>
            <person name="Martin F.M."/>
            <person name="Hacquard S."/>
        </authorList>
    </citation>
    <scope>NUCLEOTIDE SEQUENCE [LARGE SCALE GENOMIC DNA]</scope>
    <source>
        <strain evidence="3 4">MPI-CAGE-CH-0241</strain>
    </source>
</reference>
<dbReference type="Proteomes" id="UP000777438">
    <property type="component" value="Unassembled WGS sequence"/>
</dbReference>
<dbReference type="EMBL" id="JAGPYM010000021">
    <property type="protein sequence ID" value="KAH6884288.1"/>
    <property type="molecule type" value="Genomic_DNA"/>
</dbReference>
<evidence type="ECO:0000256" key="2">
    <source>
        <dbReference type="SAM" id="Phobius"/>
    </source>
</evidence>
<comment type="caution">
    <text evidence="3">The sequence shown here is derived from an EMBL/GenBank/DDBJ whole genome shotgun (WGS) entry which is preliminary data.</text>
</comment>
<keyword evidence="2" id="KW-1133">Transmembrane helix</keyword>
<dbReference type="InterPro" id="IPR029058">
    <property type="entry name" value="AB_hydrolase_fold"/>
</dbReference>
<dbReference type="PANTHER" id="PTHR42044:SF2">
    <property type="entry name" value="DUF676 DOMAIN-CONTAINING PROTEIN"/>
    <property type="match status" value="1"/>
</dbReference>
<sequence>MMSTNRPRFFYSQEGAKTERPLSYTGSPLLLFTSDVSLFFRNILYIPLIFWPLYPWPSGSMDELCPTAANLIDIAFHCVLFVVQLGFLISLPLLLYLPVSLYLLYIATVLGLNILVCRHFNKGIPEDGLKSTEDEYSRQWTPHDDEYWIFLNGICVGRNWLQNNIDRLSRTFHRPVVGVHNKTYGVVFDLVQCLIQRALLYATSDVRQCYVLVKKALYRRGVKKVVLILHSQGGIEGGMILDWLLDEVPQDLLQYLEVYTFGCLANHFSNPCRSTSPSATTDGLSAREKAASEDIHGRAISHIEHYANISDFASRWGVLNFTQVRPRDPLENRFMGRVFVNPRAGHQLNQHYLDSIFPLDPTARFTRDPEEGDFMDMDTSINTRDGWIERENRVKSLSLSGLVDGLEGESNSGRQKTVPKEEMSSVRTPKMWELSRLWQYRNGGRPVS</sequence>
<proteinExistence type="predicted"/>
<feature type="transmembrane region" description="Helical" evidence="2">
    <location>
        <begin position="102"/>
        <end position="121"/>
    </location>
</feature>
<gene>
    <name evidence="3" type="ORF">B0T10DRAFT_579823</name>
</gene>
<organism evidence="3 4">
    <name type="scientific">Thelonectria olida</name>
    <dbReference type="NCBI Taxonomy" id="1576542"/>
    <lineage>
        <taxon>Eukaryota</taxon>
        <taxon>Fungi</taxon>
        <taxon>Dikarya</taxon>
        <taxon>Ascomycota</taxon>
        <taxon>Pezizomycotina</taxon>
        <taxon>Sordariomycetes</taxon>
        <taxon>Hypocreomycetidae</taxon>
        <taxon>Hypocreales</taxon>
        <taxon>Nectriaceae</taxon>
        <taxon>Thelonectria</taxon>
    </lineage>
</organism>
<feature type="non-terminal residue" evidence="3">
    <location>
        <position position="1"/>
    </location>
</feature>